<proteinExistence type="predicted"/>
<dbReference type="OrthoDB" id="5454808at2"/>
<dbReference type="Proteomes" id="UP000010808">
    <property type="component" value="Chromosome"/>
</dbReference>
<dbReference type="HOGENOM" id="CLU_140290_0_0_7"/>
<dbReference type="Gene3D" id="3.30.110.70">
    <property type="entry name" value="Hypothetical protein apc22750. Chain B"/>
    <property type="match status" value="1"/>
</dbReference>
<dbReference type="KEGG" id="dhy:DESAM_10148"/>
<name>L0R622_9BACT</name>
<keyword evidence="3" id="KW-1185">Reference proteome</keyword>
<dbReference type="eggNOG" id="COG0393">
    <property type="taxonomic scope" value="Bacteria"/>
</dbReference>
<dbReference type="EMBL" id="FO203522">
    <property type="protein sequence ID" value="CCO22129.1"/>
    <property type="molecule type" value="Genomic_DNA"/>
</dbReference>
<dbReference type="SUPFAM" id="SSF117782">
    <property type="entry name" value="YbjQ-like"/>
    <property type="match status" value="1"/>
</dbReference>
<sequence>MALMFGSPSRKGRRSVEDAKKDQRLEMSRNLYLAGKIKIVTTEEVPNREVVGTFGLIVCRSYNFDNAFYGLIAQAMDANADAILGYRESVSFHPEGDKFYSCYGTAVRLKKLKPA</sequence>
<dbReference type="STRING" id="1121451.DESAM_10148"/>
<evidence type="ECO:0000256" key="1">
    <source>
        <dbReference type="SAM" id="MobiDB-lite"/>
    </source>
</evidence>
<protein>
    <submittedName>
        <fullName evidence="2">Uncharacterized protein</fullName>
    </submittedName>
</protein>
<dbReference type="RefSeq" id="WP_015334739.1">
    <property type="nucleotide sequence ID" value="NC_020055.1"/>
</dbReference>
<dbReference type="PATRIC" id="fig|1121451.3.peg.136"/>
<dbReference type="InterPro" id="IPR035439">
    <property type="entry name" value="UPF0145_dom_sf"/>
</dbReference>
<evidence type="ECO:0000313" key="2">
    <source>
        <dbReference type="EMBL" id="CCO22129.1"/>
    </source>
</evidence>
<dbReference type="AlphaFoldDB" id="L0R622"/>
<gene>
    <name evidence="2" type="ORF">DESAM_10148</name>
</gene>
<evidence type="ECO:0000313" key="3">
    <source>
        <dbReference type="Proteomes" id="UP000010808"/>
    </source>
</evidence>
<accession>L0R622</accession>
<feature type="region of interest" description="Disordered" evidence="1">
    <location>
        <begin position="1"/>
        <end position="22"/>
    </location>
</feature>
<reference evidence="2 3" key="1">
    <citation type="submission" date="2012-10" db="EMBL/GenBank/DDBJ databases">
        <authorList>
            <person name="Genoscope - CEA"/>
        </authorList>
    </citation>
    <scope>NUCLEOTIDE SEQUENCE [LARGE SCALE GENOMIC DNA]</scope>
    <source>
        <strain evidence="3">AM13 / DSM 14728</strain>
    </source>
</reference>
<organism evidence="2 3">
    <name type="scientific">Maridesulfovibrio hydrothermalis AM13 = DSM 14728</name>
    <dbReference type="NCBI Taxonomy" id="1121451"/>
    <lineage>
        <taxon>Bacteria</taxon>
        <taxon>Pseudomonadati</taxon>
        <taxon>Thermodesulfobacteriota</taxon>
        <taxon>Desulfovibrionia</taxon>
        <taxon>Desulfovibrionales</taxon>
        <taxon>Desulfovibrionaceae</taxon>
        <taxon>Maridesulfovibrio</taxon>
    </lineage>
</organism>